<evidence type="ECO:0000256" key="1">
    <source>
        <dbReference type="SAM" id="Phobius"/>
    </source>
</evidence>
<organism evidence="2">
    <name type="scientific">Schlesneria paludicola</name>
    <dbReference type="NCBI Taxonomy" id="360056"/>
    <lineage>
        <taxon>Bacteria</taxon>
        <taxon>Pseudomonadati</taxon>
        <taxon>Planctomycetota</taxon>
        <taxon>Planctomycetia</taxon>
        <taxon>Planctomycetales</taxon>
        <taxon>Planctomycetaceae</taxon>
        <taxon>Schlesneria</taxon>
    </lineage>
</organism>
<comment type="caution">
    <text evidence="2">The sequence shown here is derived from an EMBL/GenBank/DDBJ whole genome shotgun (WGS) entry which is preliminary data.</text>
</comment>
<keyword evidence="1" id="KW-0812">Transmembrane</keyword>
<feature type="transmembrane region" description="Helical" evidence="1">
    <location>
        <begin position="17"/>
        <end position="41"/>
    </location>
</feature>
<evidence type="ECO:0008006" key="3">
    <source>
        <dbReference type="Google" id="ProtNLM"/>
    </source>
</evidence>
<dbReference type="EMBL" id="DSOK01000030">
    <property type="protein sequence ID" value="HEN14043.1"/>
    <property type="molecule type" value="Genomic_DNA"/>
</dbReference>
<name>A0A7C2JYJ9_9PLAN</name>
<evidence type="ECO:0000313" key="2">
    <source>
        <dbReference type="EMBL" id="HEN14043.1"/>
    </source>
</evidence>
<reference evidence="2" key="1">
    <citation type="journal article" date="2020" name="mSystems">
        <title>Genome- and Community-Level Interaction Insights into Carbon Utilization and Element Cycling Functions of Hydrothermarchaeota in Hydrothermal Sediment.</title>
        <authorList>
            <person name="Zhou Z."/>
            <person name="Liu Y."/>
            <person name="Xu W."/>
            <person name="Pan J."/>
            <person name="Luo Z.H."/>
            <person name="Li M."/>
        </authorList>
    </citation>
    <scope>NUCLEOTIDE SEQUENCE [LARGE SCALE GENOMIC DNA]</scope>
    <source>
        <strain evidence="2">SpSt-339</strain>
    </source>
</reference>
<dbReference type="AlphaFoldDB" id="A0A7C2JYJ9"/>
<protein>
    <recommendedName>
        <fullName evidence="3">Branched-chain amino acid aminotransferase</fullName>
    </recommendedName>
</protein>
<keyword evidence="1" id="KW-1133">Transmembrane helix</keyword>
<accession>A0A7C2JYJ9</accession>
<sequence length="173" mass="17697">MTEVSIRQTFWSDEAGAILSAELVIVLTLVVLGLITGLACLQQAVIAELQDVSAALSGLNQSYLTPSFRGCLKIWGRTSATAGSFFVDRRIGLVGGVAASSAELGVGGPRVLENIAPRVVTPGEACTTCPPVESRAAGPEPCTTCPPAGPSGCPVPATDIPQGPAPQISPQTW</sequence>
<proteinExistence type="predicted"/>
<gene>
    <name evidence="2" type="ORF">ENQ76_01055</name>
</gene>
<keyword evidence="1" id="KW-0472">Membrane</keyword>